<dbReference type="Gene3D" id="3.40.50.300">
    <property type="entry name" value="P-loop containing nucleotide triphosphate hydrolases"/>
    <property type="match status" value="1"/>
</dbReference>
<dbReference type="AlphaFoldDB" id="A0A917QRK4"/>
<dbReference type="GO" id="GO:0003677">
    <property type="term" value="F:DNA binding"/>
    <property type="evidence" value="ECO:0007669"/>
    <property type="project" value="UniProtKB-UniRule"/>
</dbReference>
<keyword evidence="3 5" id="KW-0238">DNA-binding</keyword>
<comment type="caution">
    <text evidence="7">The sequence shown here is derived from an EMBL/GenBank/DDBJ whole genome shotgun (WGS) entry which is preliminary data.</text>
</comment>
<dbReference type="RefSeq" id="WP_189161269.1">
    <property type="nucleotide sequence ID" value="NZ_BMNT01000002.1"/>
</dbReference>
<protein>
    <submittedName>
        <fullName evidence="7">SARP family transcriptional regulator</fullName>
    </submittedName>
</protein>
<dbReference type="Proteomes" id="UP000645217">
    <property type="component" value="Unassembled WGS sequence"/>
</dbReference>
<evidence type="ECO:0000313" key="8">
    <source>
        <dbReference type="Proteomes" id="UP000645217"/>
    </source>
</evidence>
<dbReference type="Pfam" id="PF00486">
    <property type="entry name" value="Trans_reg_C"/>
    <property type="match status" value="1"/>
</dbReference>
<evidence type="ECO:0000256" key="4">
    <source>
        <dbReference type="ARBA" id="ARBA00023163"/>
    </source>
</evidence>
<dbReference type="SMART" id="SM01043">
    <property type="entry name" value="BTAD"/>
    <property type="match status" value="1"/>
</dbReference>
<dbReference type="InterPro" id="IPR036388">
    <property type="entry name" value="WH-like_DNA-bd_sf"/>
</dbReference>
<dbReference type="InterPro" id="IPR051677">
    <property type="entry name" value="AfsR-DnrI-RedD_regulator"/>
</dbReference>
<dbReference type="Gene3D" id="1.25.40.10">
    <property type="entry name" value="Tetratricopeptide repeat domain"/>
    <property type="match status" value="3"/>
</dbReference>
<dbReference type="InterPro" id="IPR027417">
    <property type="entry name" value="P-loop_NTPase"/>
</dbReference>
<dbReference type="Pfam" id="PF03704">
    <property type="entry name" value="BTAD"/>
    <property type="match status" value="1"/>
</dbReference>
<proteinExistence type="inferred from homology"/>
<reference evidence="7" key="2">
    <citation type="submission" date="2020-09" db="EMBL/GenBank/DDBJ databases">
        <authorList>
            <person name="Sun Q."/>
            <person name="Ohkuma M."/>
        </authorList>
    </citation>
    <scope>NUCLEOTIDE SEQUENCE</scope>
    <source>
        <strain evidence="7">JCM 13064</strain>
    </source>
</reference>
<evidence type="ECO:0000256" key="5">
    <source>
        <dbReference type="PROSITE-ProRule" id="PRU01091"/>
    </source>
</evidence>
<evidence type="ECO:0000313" key="7">
    <source>
        <dbReference type="EMBL" id="GGK64897.1"/>
    </source>
</evidence>
<name>A0A917QRK4_9ACTN</name>
<evidence type="ECO:0000256" key="3">
    <source>
        <dbReference type="ARBA" id="ARBA00023125"/>
    </source>
</evidence>
<dbReference type="SUPFAM" id="SSF52540">
    <property type="entry name" value="P-loop containing nucleoside triphosphate hydrolases"/>
    <property type="match status" value="1"/>
</dbReference>
<sequence length="924" mass="100735">MRFQIMGPLRVRDGERDRTPATPKHRDLLAVFILNAGRPLTPARLRHLLWPREDGDRSDSLVRGYVGQLRRLLGEGAITTSAGTYTLVIGDDALDVDRFRRLVERGLRAARGGRDEQARSDLTEALDLWRGPVLEDVDPDGHRWVETPALREELEELRLLALERSVDLDLKAGRHRELVPGLRGLTRSHPLWQRFHGQYMLALYRSGRRVEALETYARLRAALDEGHAIEPDPELQLLYHRMLHDDVSLHVSAGPPVLLPHDIAHFTGRREPLERLDRLTADAATPARVVIHGQAGAGKSALAVHAAWQARDRFPDGLFYADLRGDHGHPADPGAVLEDLLRWLGCPAQAVPAGLADRERLFRAYTGGRRLLLLLDNAADEAQVRPLLASCPTFVTARSALAGLADAVRVPVEVLGDDDAAEVLTRLIGPERAKAERPAVLRLARLCGGLPMALRVAGARLAARPEWTVDHLAGLLADERRRLDLLHAGDQTVRGVYAIGYEGLPGKARRVLRSLGALGAPDFGQWVAEVFGDDAETLVDAGLLETHTIDVAGQVRYRLHDLTRLYAREQLLATGGPDAVRETLAHVLAVALTLVRASRFPLLSGMAPGPGTSFATTDIRRSVTWLAAERGFLASLVDDLHRAGLWDGCARLAHLLVPFLERHRFLGTWRRTGEQALSAARQAADPHAEALALRDLGDLHRAERHWDAAHERLRLALGMFMRAGRAGHVAQTRRRLGQVLLEQGRTADAERNLTACLSMLTGGDGDPDAAGTGGAATSERNAGEIAEARRALGAVLFRTGRLDDAAGQLSGAVSLLSGLGNRHGEADALLDLAEVNLAQRSALTARSLGERARGIAVRLGDRLLDARALLTLAEVDLAEGAVDRAAELAGEALRICQDVSDEHGRTRAQDLLRRAEAHRPSPAR</sequence>
<dbReference type="PRINTS" id="PR00364">
    <property type="entry name" value="DISEASERSIST"/>
</dbReference>
<dbReference type="InterPro" id="IPR011990">
    <property type="entry name" value="TPR-like_helical_dom_sf"/>
</dbReference>
<dbReference type="InterPro" id="IPR016032">
    <property type="entry name" value="Sig_transdc_resp-reg_C-effctor"/>
</dbReference>
<dbReference type="GO" id="GO:0000160">
    <property type="term" value="P:phosphorelay signal transduction system"/>
    <property type="evidence" value="ECO:0007669"/>
    <property type="project" value="InterPro"/>
</dbReference>
<dbReference type="EMBL" id="BMNT01000002">
    <property type="protein sequence ID" value="GGK64897.1"/>
    <property type="molecule type" value="Genomic_DNA"/>
</dbReference>
<comment type="similarity">
    <text evidence="1">Belongs to the AfsR/DnrI/RedD regulatory family.</text>
</comment>
<feature type="domain" description="OmpR/PhoB-type" evidence="6">
    <location>
        <begin position="1"/>
        <end position="90"/>
    </location>
</feature>
<accession>A0A917QRK4</accession>
<dbReference type="PANTHER" id="PTHR35807">
    <property type="entry name" value="TRANSCRIPTIONAL REGULATOR REDD-RELATED"/>
    <property type="match status" value="1"/>
</dbReference>
<organism evidence="7 8">
    <name type="scientific">Sphaerisporangium melleum</name>
    <dbReference type="NCBI Taxonomy" id="321316"/>
    <lineage>
        <taxon>Bacteria</taxon>
        <taxon>Bacillati</taxon>
        <taxon>Actinomycetota</taxon>
        <taxon>Actinomycetes</taxon>
        <taxon>Streptosporangiales</taxon>
        <taxon>Streptosporangiaceae</taxon>
        <taxon>Sphaerisporangium</taxon>
    </lineage>
</organism>
<dbReference type="PANTHER" id="PTHR35807:SF1">
    <property type="entry name" value="TRANSCRIPTIONAL REGULATOR REDD"/>
    <property type="match status" value="1"/>
</dbReference>
<dbReference type="InterPro" id="IPR005158">
    <property type="entry name" value="BTAD"/>
</dbReference>
<dbReference type="CDD" id="cd15831">
    <property type="entry name" value="BTAD"/>
    <property type="match status" value="1"/>
</dbReference>
<evidence type="ECO:0000256" key="1">
    <source>
        <dbReference type="ARBA" id="ARBA00005820"/>
    </source>
</evidence>
<reference evidence="7" key="1">
    <citation type="journal article" date="2014" name="Int. J. Syst. Evol. Microbiol.">
        <title>Complete genome sequence of Corynebacterium casei LMG S-19264T (=DSM 44701T), isolated from a smear-ripened cheese.</title>
        <authorList>
            <consortium name="US DOE Joint Genome Institute (JGI-PGF)"/>
            <person name="Walter F."/>
            <person name="Albersmeier A."/>
            <person name="Kalinowski J."/>
            <person name="Ruckert C."/>
        </authorList>
    </citation>
    <scope>NUCLEOTIDE SEQUENCE</scope>
    <source>
        <strain evidence="7">JCM 13064</strain>
    </source>
</reference>
<keyword evidence="8" id="KW-1185">Reference proteome</keyword>
<keyword evidence="2" id="KW-0805">Transcription regulation</keyword>
<dbReference type="SUPFAM" id="SSF48452">
    <property type="entry name" value="TPR-like"/>
    <property type="match status" value="3"/>
</dbReference>
<dbReference type="Gene3D" id="1.10.10.10">
    <property type="entry name" value="Winged helix-like DNA-binding domain superfamily/Winged helix DNA-binding domain"/>
    <property type="match status" value="1"/>
</dbReference>
<gene>
    <name evidence="7" type="ORF">GCM10007964_04920</name>
</gene>
<dbReference type="InterPro" id="IPR001867">
    <property type="entry name" value="OmpR/PhoB-type_DNA-bd"/>
</dbReference>
<feature type="DNA-binding region" description="OmpR/PhoB-type" evidence="5">
    <location>
        <begin position="1"/>
        <end position="90"/>
    </location>
</feature>
<dbReference type="SUPFAM" id="SSF46894">
    <property type="entry name" value="C-terminal effector domain of the bipartite response regulators"/>
    <property type="match status" value="1"/>
</dbReference>
<keyword evidence="4" id="KW-0804">Transcription</keyword>
<evidence type="ECO:0000259" key="6">
    <source>
        <dbReference type="PROSITE" id="PS51755"/>
    </source>
</evidence>
<evidence type="ECO:0000256" key="2">
    <source>
        <dbReference type="ARBA" id="ARBA00023015"/>
    </source>
</evidence>
<dbReference type="PROSITE" id="PS51755">
    <property type="entry name" value="OMPR_PHOB"/>
    <property type="match status" value="1"/>
</dbReference>
<dbReference type="SMART" id="SM00862">
    <property type="entry name" value="Trans_reg_C"/>
    <property type="match status" value="1"/>
</dbReference>
<dbReference type="GO" id="GO:0006355">
    <property type="term" value="P:regulation of DNA-templated transcription"/>
    <property type="evidence" value="ECO:0007669"/>
    <property type="project" value="InterPro"/>
</dbReference>